<evidence type="ECO:0000313" key="3">
    <source>
        <dbReference type="Proteomes" id="UP000289323"/>
    </source>
</evidence>
<gene>
    <name evidence="2" type="ORF">TT172_LOCUS2561</name>
</gene>
<dbReference type="AlphaFoldDB" id="A0A3S4EZC0"/>
<dbReference type="EMBL" id="OUUZ01000003">
    <property type="protein sequence ID" value="SPQ20142.1"/>
    <property type="molecule type" value="Genomic_DNA"/>
</dbReference>
<evidence type="ECO:0000313" key="2">
    <source>
        <dbReference type="EMBL" id="SPQ20142.1"/>
    </source>
</evidence>
<reference evidence="2 3" key="1">
    <citation type="submission" date="2018-04" db="EMBL/GenBank/DDBJ databases">
        <authorList>
            <person name="Huttner S."/>
            <person name="Dainat J."/>
        </authorList>
    </citation>
    <scope>NUCLEOTIDE SEQUENCE [LARGE SCALE GENOMIC DNA]</scope>
</reference>
<proteinExistence type="predicted"/>
<name>A0A3S4EZC0_9PEZI</name>
<evidence type="ECO:0000256" key="1">
    <source>
        <dbReference type="SAM" id="SignalP"/>
    </source>
</evidence>
<dbReference type="Proteomes" id="UP000289323">
    <property type="component" value="Unassembled WGS sequence"/>
</dbReference>
<organism evidence="2 3">
    <name type="scientific">Thermothielavioides terrestris</name>
    <dbReference type="NCBI Taxonomy" id="2587410"/>
    <lineage>
        <taxon>Eukaryota</taxon>
        <taxon>Fungi</taxon>
        <taxon>Dikarya</taxon>
        <taxon>Ascomycota</taxon>
        <taxon>Pezizomycotina</taxon>
        <taxon>Sordariomycetes</taxon>
        <taxon>Sordariomycetidae</taxon>
        <taxon>Sordariales</taxon>
        <taxon>Chaetomiaceae</taxon>
        <taxon>Thermothielavioides</taxon>
    </lineage>
</organism>
<accession>A0A3S4EZC0</accession>
<feature type="signal peptide" evidence="1">
    <location>
        <begin position="1"/>
        <end position="17"/>
    </location>
</feature>
<feature type="chain" id="PRO_5018712006" evidence="1">
    <location>
        <begin position="18"/>
        <end position="89"/>
    </location>
</feature>
<protein>
    <submittedName>
        <fullName evidence="2">F38b87b5-740a-491b-9933-9c72e54dcfa2</fullName>
    </submittedName>
</protein>
<sequence length="89" mass="9103">MKTYALLAALFATTALAAPAVDLPGRILNNPTKVWKPLLRRAVLRGETVIGVAAHGGSGGEGGLGLAFCKDGCYDYPAPTAGTCEELGD</sequence>
<keyword evidence="1" id="KW-0732">Signal</keyword>